<reference evidence="1 2" key="1">
    <citation type="submission" date="2019-05" db="EMBL/GenBank/DDBJ databases">
        <title>Another draft genome of Portunus trituberculatus and its Hox gene families provides insights of decapod evolution.</title>
        <authorList>
            <person name="Jeong J.-H."/>
            <person name="Song I."/>
            <person name="Kim S."/>
            <person name="Choi T."/>
            <person name="Kim D."/>
            <person name="Ryu S."/>
            <person name="Kim W."/>
        </authorList>
    </citation>
    <scope>NUCLEOTIDE SEQUENCE [LARGE SCALE GENOMIC DNA]</scope>
    <source>
        <tissue evidence="1">Muscle</tissue>
    </source>
</reference>
<gene>
    <name evidence="1" type="ORF">E2C01_074257</name>
</gene>
<dbReference type="AlphaFoldDB" id="A0A5B7IBX4"/>
<evidence type="ECO:0000313" key="1">
    <source>
        <dbReference type="EMBL" id="MPC79715.1"/>
    </source>
</evidence>
<comment type="caution">
    <text evidence="1">The sequence shown here is derived from an EMBL/GenBank/DDBJ whole genome shotgun (WGS) entry which is preliminary data.</text>
</comment>
<evidence type="ECO:0000313" key="2">
    <source>
        <dbReference type="Proteomes" id="UP000324222"/>
    </source>
</evidence>
<accession>A0A5B7IBX4</accession>
<dbReference type="EMBL" id="VSRR010051899">
    <property type="protein sequence ID" value="MPC79715.1"/>
    <property type="molecule type" value="Genomic_DNA"/>
</dbReference>
<keyword evidence="2" id="KW-1185">Reference proteome</keyword>
<sequence length="86" mass="10161">MYVERKLGRSSRCTGRFLAVALDLKASLHVTEERRSLIAKAYHNTEEEQQQQHDLGCRKEMKKGKLSEYCEEDQEVKKKGMKCKWR</sequence>
<organism evidence="1 2">
    <name type="scientific">Portunus trituberculatus</name>
    <name type="common">Swimming crab</name>
    <name type="synonym">Neptunus trituberculatus</name>
    <dbReference type="NCBI Taxonomy" id="210409"/>
    <lineage>
        <taxon>Eukaryota</taxon>
        <taxon>Metazoa</taxon>
        <taxon>Ecdysozoa</taxon>
        <taxon>Arthropoda</taxon>
        <taxon>Crustacea</taxon>
        <taxon>Multicrustacea</taxon>
        <taxon>Malacostraca</taxon>
        <taxon>Eumalacostraca</taxon>
        <taxon>Eucarida</taxon>
        <taxon>Decapoda</taxon>
        <taxon>Pleocyemata</taxon>
        <taxon>Brachyura</taxon>
        <taxon>Eubrachyura</taxon>
        <taxon>Portunoidea</taxon>
        <taxon>Portunidae</taxon>
        <taxon>Portuninae</taxon>
        <taxon>Portunus</taxon>
    </lineage>
</organism>
<protein>
    <submittedName>
        <fullName evidence="1">Uncharacterized protein</fullName>
    </submittedName>
</protein>
<proteinExistence type="predicted"/>
<dbReference type="Proteomes" id="UP000324222">
    <property type="component" value="Unassembled WGS sequence"/>
</dbReference>
<name>A0A5B7IBX4_PORTR</name>